<evidence type="ECO:0000259" key="11">
    <source>
        <dbReference type="PROSITE" id="PS51866"/>
    </source>
</evidence>
<keyword evidence="6 12" id="KW-0067">ATP-binding</keyword>
<sequence>MKNLDVDLHHRLGKMTLEAKFACETGGITAIFGRSGAGKTSLVNMLAGLLKPDRGRISLGGETLFDSAAGIDVPIERRRLGYVFQEGRLFPHLSVRNNLTYGLKRVPKGERRIELEQVVALLDIESLLERRPQALSGGEKQRVALGRALLANPKLLLMDEPLAALDQPRKDEILPFIEQLRDEMALPIIYVSHSMQEIVRLADTLVLMSSGRVEAVGSVEDLTSRLDLRPLTGRYEAGAVLATAIAGQDKAFGLTELRFAGGRLKVPHLNLPLGQGLRVRIRARDVSIALTPPRDTSILNMIECEVKAISEERSPQVDLQLDAGGAAIWARITARSCQALGLRPGLKVFALIKSVAIDRQSLGRRDQAARFLSEDE</sequence>
<dbReference type="NCBIfam" id="TIGR02142">
    <property type="entry name" value="modC_ABC"/>
    <property type="match status" value="1"/>
</dbReference>
<comment type="caution">
    <text evidence="12">The sequence shown here is derived from an EMBL/GenBank/DDBJ whole genome shotgun (WGS) entry which is preliminary data.</text>
</comment>
<dbReference type="EMBL" id="JAAQPH010000001">
    <property type="protein sequence ID" value="NIA67182.1"/>
    <property type="molecule type" value="Genomic_DNA"/>
</dbReference>
<feature type="domain" description="Mop" evidence="11">
    <location>
        <begin position="295"/>
        <end position="361"/>
    </location>
</feature>
<dbReference type="GO" id="GO:0016020">
    <property type="term" value="C:membrane"/>
    <property type="evidence" value="ECO:0007669"/>
    <property type="project" value="InterPro"/>
</dbReference>
<dbReference type="InterPro" id="IPR003593">
    <property type="entry name" value="AAA+_ATPase"/>
</dbReference>
<keyword evidence="7" id="KW-1278">Translocase</keyword>
<dbReference type="PROSITE" id="PS50893">
    <property type="entry name" value="ABC_TRANSPORTER_2"/>
    <property type="match status" value="1"/>
</dbReference>
<evidence type="ECO:0000256" key="1">
    <source>
        <dbReference type="ARBA" id="ARBA00022448"/>
    </source>
</evidence>
<dbReference type="Pfam" id="PF00005">
    <property type="entry name" value="ABC_tran"/>
    <property type="match status" value="1"/>
</dbReference>
<dbReference type="GO" id="GO:0140359">
    <property type="term" value="F:ABC-type transporter activity"/>
    <property type="evidence" value="ECO:0007669"/>
    <property type="project" value="InterPro"/>
</dbReference>
<dbReference type="GO" id="GO:0016887">
    <property type="term" value="F:ATP hydrolysis activity"/>
    <property type="evidence" value="ECO:0007669"/>
    <property type="project" value="InterPro"/>
</dbReference>
<dbReference type="PANTHER" id="PTHR43514">
    <property type="entry name" value="ABC TRANSPORTER I FAMILY MEMBER 10"/>
    <property type="match status" value="1"/>
</dbReference>
<dbReference type="Gene3D" id="3.40.50.300">
    <property type="entry name" value="P-loop containing nucleotide triphosphate hydrolases"/>
    <property type="match status" value="1"/>
</dbReference>
<dbReference type="InterPro" id="IPR003439">
    <property type="entry name" value="ABC_transporter-like_ATP-bd"/>
</dbReference>
<keyword evidence="1" id="KW-0813">Transport</keyword>
<evidence type="ECO:0000256" key="9">
    <source>
        <dbReference type="PROSITE-ProRule" id="PRU01213"/>
    </source>
</evidence>
<accession>A0A967C600</accession>
<reference evidence="12" key="1">
    <citation type="submission" date="2020-03" db="EMBL/GenBank/DDBJ databases">
        <title>Genome of Pelagibius litoralis DSM 21314T.</title>
        <authorList>
            <person name="Wang G."/>
        </authorList>
    </citation>
    <scope>NUCLEOTIDE SEQUENCE</scope>
    <source>
        <strain evidence="12">DSM 21314</strain>
    </source>
</reference>
<keyword evidence="4" id="KW-0997">Cell inner membrane</keyword>
<dbReference type="PROSITE" id="PS00211">
    <property type="entry name" value="ABC_TRANSPORTER_1"/>
    <property type="match status" value="1"/>
</dbReference>
<dbReference type="InterPro" id="IPR005116">
    <property type="entry name" value="Transp-assoc_OB_typ1"/>
</dbReference>
<dbReference type="GO" id="GO:0005524">
    <property type="term" value="F:ATP binding"/>
    <property type="evidence" value="ECO:0007669"/>
    <property type="project" value="UniProtKB-KW"/>
</dbReference>
<dbReference type="SUPFAM" id="SSF52540">
    <property type="entry name" value="P-loop containing nucleoside triphosphate hydrolases"/>
    <property type="match status" value="1"/>
</dbReference>
<dbReference type="InterPro" id="IPR011868">
    <property type="entry name" value="ModC_ABC_ATP-bd"/>
</dbReference>
<evidence type="ECO:0000256" key="2">
    <source>
        <dbReference type="ARBA" id="ARBA00022475"/>
    </source>
</evidence>
<proteinExistence type="predicted"/>
<keyword evidence="13" id="KW-1185">Reference proteome</keyword>
<dbReference type="AlphaFoldDB" id="A0A967C600"/>
<keyword evidence="2" id="KW-1003">Cell membrane</keyword>
<organism evidence="12 13">
    <name type="scientific">Pelagibius litoralis</name>
    <dbReference type="NCBI Taxonomy" id="374515"/>
    <lineage>
        <taxon>Bacteria</taxon>
        <taxon>Pseudomonadati</taxon>
        <taxon>Pseudomonadota</taxon>
        <taxon>Alphaproteobacteria</taxon>
        <taxon>Rhodospirillales</taxon>
        <taxon>Rhodovibrionaceae</taxon>
        <taxon>Pelagibius</taxon>
    </lineage>
</organism>
<dbReference type="InterPro" id="IPR027417">
    <property type="entry name" value="P-loop_NTPase"/>
</dbReference>
<evidence type="ECO:0000256" key="3">
    <source>
        <dbReference type="ARBA" id="ARBA00022505"/>
    </source>
</evidence>
<evidence type="ECO:0000256" key="6">
    <source>
        <dbReference type="ARBA" id="ARBA00022840"/>
    </source>
</evidence>
<dbReference type="PANTHER" id="PTHR43514:SF4">
    <property type="entry name" value="ABC TRANSPORTER I FAMILY MEMBER 10"/>
    <property type="match status" value="1"/>
</dbReference>
<evidence type="ECO:0000256" key="5">
    <source>
        <dbReference type="ARBA" id="ARBA00022741"/>
    </source>
</evidence>
<dbReference type="GO" id="GO:0015098">
    <property type="term" value="F:molybdate ion transmembrane transporter activity"/>
    <property type="evidence" value="ECO:0007669"/>
    <property type="project" value="InterPro"/>
</dbReference>
<dbReference type="SUPFAM" id="SSF50331">
    <property type="entry name" value="MOP-like"/>
    <property type="match status" value="1"/>
</dbReference>
<dbReference type="RefSeq" id="WP_167220474.1">
    <property type="nucleotide sequence ID" value="NZ_JAAQPH010000001.1"/>
</dbReference>
<dbReference type="InterPro" id="IPR004606">
    <property type="entry name" value="Mop_domain"/>
</dbReference>
<evidence type="ECO:0000256" key="8">
    <source>
        <dbReference type="ARBA" id="ARBA00023136"/>
    </source>
</evidence>
<keyword evidence="8" id="KW-0472">Membrane</keyword>
<keyword evidence="3 9" id="KW-0500">Molybdenum</keyword>
<dbReference type="Pfam" id="PF03459">
    <property type="entry name" value="TOBE"/>
    <property type="match status" value="1"/>
</dbReference>
<dbReference type="Proteomes" id="UP000761264">
    <property type="component" value="Unassembled WGS sequence"/>
</dbReference>
<dbReference type="Gene3D" id="2.40.50.100">
    <property type="match status" value="1"/>
</dbReference>
<evidence type="ECO:0000256" key="4">
    <source>
        <dbReference type="ARBA" id="ARBA00022519"/>
    </source>
</evidence>
<dbReference type="InterPro" id="IPR050334">
    <property type="entry name" value="Molybdenum_import_ModC"/>
</dbReference>
<name>A0A967C600_9PROT</name>
<evidence type="ECO:0000256" key="7">
    <source>
        <dbReference type="ARBA" id="ARBA00022967"/>
    </source>
</evidence>
<evidence type="ECO:0000313" key="13">
    <source>
        <dbReference type="Proteomes" id="UP000761264"/>
    </source>
</evidence>
<dbReference type="InterPro" id="IPR017871">
    <property type="entry name" value="ABC_transporter-like_CS"/>
</dbReference>
<dbReference type="PROSITE" id="PS51866">
    <property type="entry name" value="MOP"/>
    <property type="match status" value="1"/>
</dbReference>
<evidence type="ECO:0000259" key="10">
    <source>
        <dbReference type="PROSITE" id="PS50893"/>
    </source>
</evidence>
<keyword evidence="5" id="KW-0547">Nucleotide-binding</keyword>
<feature type="domain" description="ABC transporter" evidence="10">
    <location>
        <begin position="1"/>
        <end position="235"/>
    </location>
</feature>
<evidence type="ECO:0000313" key="12">
    <source>
        <dbReference type="EMBL" id="NIA67182.1"/>
    </source>
</evidence>
<dbReference type="InterPro" id="IPR008995">
    <property type="entry name" value="Mo/tungstate-bd_C_term_dom"/>
</dbReference>
<dbReference type="SMART" id="SM00382">
    <property type="entry name" value="AAA"/>
    <property type="match status" value="1"/>
</dbReference>
<gene>
    <name evidence="12" type="primary">modC</name>
    <name evidence="12" type="ORF">HBA54_01095</name>
</gene>
<protein>
    <submittedName>
        <fullName evidence="12">Molybdenum ABC transporter ATP-binding protein</fullName>
    </submittedName>
</protein>